<dbReference type="CDD" id="cd00009">
    <property type="entry name" value="AAA"/>
    <property type="match status" value="1"/>
</dbReference>
<keyword evidence="2" id="KW-0067">ATP-binding</keyword>
<dbReference type="Gene3D" id="1.10.8.60">
    <property type="match status" value="1"/>
</dbReference>
<dbReference type="Proteomes" id="UP000018890">
    <property type="component" value="Unassembled WGS sequence"/>
</dbReference>
<dbReference type="SUPFAM" id="SSF55785">
    <property type="entry name" value="PYP-like sensor domain (PAS domain)"/>
    <property type="match status" value="1"/>
</dbReference>
<dbReference type="InterPro" id="IPR058031">
    <property type="entry name" value="AAA_lid_NorR"/>
</dbReference>
<reference evidence="5" key="1">
    <citation type="journal article" date="2014" name="Genome Announc.">
        <title>Draft Genome Sequences of Three Alkaliphilic Bacillus Strains, Bacillus wakoensis JCM 9140T, Bacillus akibai JCM 9157T, and Bacillus hemicellulosilyticus JCM 9152T.</title>
        <authorList>
            <person name="Yuki M."/>
            <person name="Oshima K."/>
            <person name="Suda W."/>
            <person name="Oshida Y."/>
            <person name="Kitamura K."/>
            <person name="Iida T."/>
            <person name="Hattori M."/>
            <person name="Ohkuma M."/>
        </authorList>
    </citation>
    <scope>NUCLEOTIDE SEQUENCE [LARGE SCALE GENOMIC DNA]</scope>
    <source>
        <strain evidence="5">JCM 9140</strain>
    </source>
</reference>
<dbReference type="STRING" id="1236970.JCM9140_1411"/>
<dbReference type="AlphaFoldDB" id="W4Q143"/>
<evidence type="ECO:0000313" key="6">
    <source>
        <dbReference type="Proteomes" id="UP000018890"/>
    </source>
</evidence>
<dbReference type="GO" id="GO:0005524">
    <property type="term" value="F:ATP binding"/>
    <property type="evidence" value="ECO:0007669"/>
    <property type="project" value="UniProtKB-KW"/>
</dbReference>
<proteinExistence type="predicted"/>
<keyword evidence="6" id="KW-1185">Reference proteome</keyword>
<gene>
    <name evidence="5" type="ORF">JCM9140_1411</name>
</gene>
<evidence type="ECO:0000256" key="1">
    <source>
        <dbReference type="ARBA" id="ARBA00022741"/>
    </source>
</evidence>
<evidence type="ECO:0000259" key="4">
    <source>
        <dbReference type="PROSITE" id="PS50112"/>
    </source>
</evidence>
<dbReference type="InterPro" id="IPR027417">
    <property type="entry name" value="P-loop_NTPase"/>
</dbReference>
<feature type="domain" description="PAS" evidence="4">
    <location>
        <begin position="121"/>
        <end position="176"/>
    </location>
</feature>
<evidence type="ECO:0000256" key="2">
    <source>
        <dbReference type="ARBA" id="ARBA00022840"/>
    </source>
</evidence>
<dbReference type="Pfam" id="PF00158">
    <property type="entry name" value="Sigma54_activat"/>
    <property type="match status" value="1"/>
</dbReference>
<protein>
    <submittedName>
        <fullName evidence="5">Transcriptional regulator</fullName>
    </submittedName>
</protein>
<feature type="domain" description="Sigma-54 factor interaction" evidence="3">
    <location>
        <begin position="252"/>
        <end position="474"/>
    </location>
</feature>
<organism evidence="5 6">
    <name type="scientific">Halalkalibacter wakoensis JCM 9140</name>
    <dbReference type="NCBI Taxonomy" id="1236970"/>
    <lineage>
        <taxon>Bacteria</taxon>
        <taxon>Bacillati</taxon>
        <taxon>Bacillota</taxon>
        <taxon>Bacilli</taxon>
        <taxon>Bacillales</taxon>
        <taxon>Bacillaceae</taxon>
        <taxon>Halalkalibacter</taxon>
    </lineage>
</organism>
<dbReference type="InterPro" id="IPR002078">
    <property type="entry name" value="Sigma_54_int"/>
</dbReference>
<dbReference type="PANTHER" id="PTHR32071">
    <property type="entry name" value="TRANSCRIPTIONAL REGULATORY PROTEIN"/>
    <property type="match status" value="1"/>
</dbReference>
<dbReference type="EMBL" id="BAUT01000009">
    <property type="protein sequence ID" value="GAE25418.1"/>
    <property type="molecule type" value="Genomic_DNA"/>
</dbReference>
<name>W4Q143_9BACI</name>
<dbReference type="GO" id="GO:0006355">
    <property type="term" value="P:regulation of DNA-templated transcription"/>
    <property type="evidence" value="ECO:0007669"/>
    <property type="project" value="InterPro"/>
</dbReference>
<dbReference type="InterPro" id="IPR035965">
    <property type="entry name" value="PAS-like_dom_sf"/>
</dbReference>
<dbReference type="PROSITE" id="PS50045">
    <property type="entry name" value="SIGMA54_INTERACT_4"/>
    <property type="match status" value="1"/>
</dbReference>
<dbReference type="SMART" id="SM00091">
    <property type="entry name" value="PAS"/>
    <property type="match status" value="1"/>
</dbReference>
<dbReference type="InterPro" id="IPR000014">
    <property type="entry name" value="PAS"/>
</dbReference>
<dbReference type="Pfam" id="PF00989">
    <property type="entry name" value="PAS"/>
    <property type="match status" value="1"/>
</dbReference>
<dbReference type="SUPFAM" id="SSF52540">
    <property type="entry name" value="P-loop containing nucleoside triphosphate hydrolases"/>
    <property type="match status" value="1"/>
</dbReference>
<dbReference type="PANTHER" id="PTHR32071:SF121">
    <property type="entry name" value="SIGMA L-DEPENDENT TRANSCRIPTIONAL REGULATOR YQIR-RELATED"/>
    <property type="match status" value="1"/>
</dbReference>
<keyword evidence="1" id="KW-0547">Nucleotide-binding</keyword>
<accession>W4Q143</accession>
<sequence length="546" mass="61753">MFRIGQIYIHNAFAILESDTPLKDVITTLTQNDFVIITGQKTYVIAKDESKLIALGKDFQLVGDWLNEIEWMTSAVTTLEEISEQDEIWSRPVIVREGSDFVGIVTASEWSRYLKEEKAKITSYFQTLAETVNDAVTAVDHEGAVLCWNTAAEGTYKIKREEIIGQKISEHFQTESVYLHRILTEGLPVRGAYHRPNDKTHVLINASPILYDNKIIGGVATEQDITRVVRLNEELDSQASVLVNEKEPFSFLLGGESEIQEAFHVAQKVAYADIPVLLTGEAGSGKEMFAQAIHYGGSKRNGPFVSMNCQTIPPGLFEAELFGYQNTENSSKLEQADNGTLFIEAIDRMPLEFQEKVLDYLENPSFYRVGGDERITTQTRMIASSTQPLEEMVRRGEFNESLYYRLAIITIDLPPLRNRTKDIIELVDQFVEEFSQKYQKEIPNLSQEVMDVFVHYSWPGNVKELRNVIERCIVLLDGGEISLKHLPPTLTEMHGLQEEENVSSDGQIHSGNNEAIMIEEAFVRRMGIKALQPISSVSLEERCITR</sequence>
<dbReference type="Pfam" id="PF25601">
    <property type="entry name" value="AAA_lid_14"/>
    <property type="match status" value="1"/>
</dbReference>
<comment type="caution">
    <text evidence="5">The sequence shown here is derived from an EMBL/GenBank/DDBJ whole genome shotgun (WGS) entry which is preliminary data.</text>
</comment>
<evidence type="ECO:0000313" key="5">
    <source>
        <dbReference type="EMBL" id="GAE25418.1"/>
    </source>
</evidence>
<dbReference type="PROSITE" id="PS50112">
    <property type="entry name" value="PAS"/>
    <property type="match status" value="1"/>
</dbReference>
<dbReference type="Gene3D" id="3.30.450.20">
    <property type="entry name" value="PAS domain"/>
    <property type="match status" value="1"/>
</dbReference>
<evidence type="ECO:0000259" key="3">
    <source>
        <dbReference type="PROSITE" id="PS50045"/>
    </source>
</evidence>
<dbReference type="InterPro" id="IPR013767">
    <property type="entry name" value="PAS_fold"/>
</dbReference>
<dbReference type="Gene3D" id="3.40.50.300">
    <property type="entry name" value="P-loop containing nucleotide triphosphate hydrolases"/>
    <property type="match status" value="1"/>
</dbReference>
<dbReference type="NCBIfam" id="TIGR00229">
    <property type="entry name" value="sensory_box"/>
    <property type="match status" value="1"/>
</dbReference>